<feature type="region of interest" description="Disordered" evidence="3">
    <location>
        <begin position="475"/>
        <end position="532"/>
    </location>
</feature>
<dbReference type="CDD" id="cd22462">
    <property type="entry name" value="KH-I_HEN4_like_rpt5"/>
    <property type="match status" value="1"/>
</dbReference>
<reference evidence="6" key="2">
    <citation type="submission" date="2025-08" db="UniProtKB">
        <authorList>
            <consortium name="RefSeq"/>
        </authorList>
    </citation>
    <scope>IDENTIFICATION</scope>
    <source>
        <tissue evidence="6">Leaf</tissue>
    </source>
</reference>
<protein>
    <submittedName>
        <fullName evidence="6">KH domain-containing protein HEN4</fullName>
    </submittedName>
</protein>
<keyword evidence="1" id="KW-0677">Repeat</keyword>
<dbReference type="Gene3D" id="3.30.1370.10">
    <property type="entry name" value="K Homology domain, type 1"/>
    <property type="match status" value="2"/>
</dbReference>
<dbReference type="PROSITE" id="PS50084">
    <property type="entry name" value="KH_TYPE_1"/>
    <property type="match status" value="3"/>
</dbReference>
<dbReference type="SUPFAM" id="SSF54791">
    <property type="entry name" value="Eukaryotic type KH-domain (KH-domain type I)"/>
    <property type="match status" value="4"/>
</dbReference>
<dbReference type="Gene3D" id="3.30.310.210">
    <property type="match status" value="1"/>
</dbReference>
<evidence type="ECO:0000313" key="5">
    <source>
        <dbReference type="Proteomes" id="UP000827889"/>
    </source>
</evidence>
<dbReference type="SMART" id="SM00322">
    <property type="entry name" value="KH"/>
    <property type="match status" value="3"/>
</dbReference>
<keyword evidence="5" id="KW-1185">Reference proteome</keyword>
<dbReference type="InterPro" id="IPR036612">
    <property type="entry name" value="KH_dom_type_1_sf"/>
</dbReference>
<feature type="region of interest" description="Disordered" evidence="3">
    <location>
        <begin position="546"/>
        <end position="566"/>
    </location>
</feature>
<name>A0A8B8QI36_9MYRT</name>
<feature type="compositionally biased region" description="Pro residues" evidence="3">
    <location>
        <begin position="523"/>
        <end position="532"/>
    </location>
</feature>
<evidence type="ECO:0000259" key="4">
    <source>
        <dbReference type="SMART" id="SM00322"/>
    </source>
</evidence>
<dbReference type="Proteomes" id="UP000827889">
    <property type="component" value="Chromosome 2"/>
</dbReference>
<dbReference type="KEGG" id="rarg:115752660"/>
<dbReference type="PANTHER" id="PTHR10288">
    <property type="entry name" value="KH DOMAIN CONTAINING RNA BINDING PROTEIN"/>
    <property type="match status" value="1"/>
</dbReference>
<dbReference type="GO" id="GO:0003723">
    <property type="term" value="F:RNA binding"/>
    <property type="evidence" value="ECO:0007669"/>
    <property type="project" value="UniProtKB-UniRule"/>
</dbReference>
<reference evidence="5" key="1">
    <citation type="submission" date="2025-05" db="UniProtKB">
        <authorList>
            <consortium name="RefSeq"/>
        </authorList>
    </citation>
    <scope>NUCLEOTIDE SEQUENCE [LARGE SCALE GENOMIC DNA]</scope>
</reference>
<evidence type="ECO:0000256" key="2">
    <source>
        <dbReference type="PROSITE-ProRule" id="PRU00117"/>
    </source>
</evidence>
<evidence type="ECO:0000256" key="1">
    <source>
        <dbReference type="ARBA" id="ARBA00022737"/>
    </source>
</evidence>
<accession>A0A8B8QI36</accession>
<dbReference type="Pfam" id="PF00013">
    <property type="entry name" value="KH_1"/>
    <property type="match status" value="4"/>
</dbReference>
<dbReference type="InterPro" id="IPR004088">
    <property type="entry name" value="KH_dom_type_1"/>
</dbReference>
<dbReference type="RefSeq" id="XP_030546791.2">
    <property type="nucleotide sequence ID" value="XM_030690931.2"/>
</dbReference>
<feature type="domain" description="K Homology" evidence="4">
    <location>
        <begin position="389"/>
        <end position="464"/>
    </location>
</feature>
<feature type="domain" description="K Homology" evidence="4">
    <location>
        <begin position="610"/>
        <end position="680"/>
    </location>
</feature>
<dbReference type="InterPro" id="IPR004087">
    <property type="entry name" value="KH_dom"/>
</dbReference>
<feature type="domain" description="K Homology" evidence="4">
    <location>
        <begin position="305"/>
        <end position="374"/>
    </location>
</feature>
<organism evidence="5 6">
    <name type="scientific">Rhodamnia argentea</name>
    <dbReference type="NCBI Taxonomy" id="178133"/>
    <lineage>
        <taxon>Eukaryota</taxon>
        <taxon>Viridiplantae</taxon>
        <taxon>Streptophyta</taxon>
        <taxon>Embryophyta</taxon>
        <taxon>Tracheophyta</taxon>
        <taxon>Spermatophyta</taxon>
        <taxon>Magnoliopsida</taxon>
        <taxon>eudicotyledons</taxon>
        <taxon>Gunneridae</taxon>
        <taxon>Pentapetalae</taxon>
        <taxon>rosids</taxon>
        <taxon>malvids</taxon>
        <taxon>Myrtales</taxon>
        <taxon>Myrtaceae</taxon>
        <taxon>Myrtoideae</taxon>
        <taxon>Myrteae</taxon>
        <taxon>Australasian group</taxon>
        <taxon>Rhodamnia</taxon>
    </lineage>
</organism>
<feature type="region of interest" description="Disordered" evidence="3">
    <location>
        <begin position="142"/>
        <end position="163"/>
    </location>
</feature>
<proteinExistence type="predicted"/>
<evidence type="ECO:0000256" key="3">
    <source>
        <dbReference type="SAM" id="MobiDB-lite"/>
    </source>
</evidence>
<feature type="compositionally biased region" description="Pro residues" evidence="3">
    <location>
        <begin position="481"/>
        <end position="494"/>
    </location>
</feature>
<dbReference type="CDD" id="cd22459">
    <property type="entry name" value="KH-I_PEPPER_rpt1_like"/>
    <property type="match status" value="1"/>
</dbReference>
<keyword evidence="2" id="KW-0694">RNA-binding</keyword>
<feature type="compositionally biased region" description="Polar residues" evidence="3">
    <location>
        <begin position="148"/>
        <end position="158"/>
    </location>
</feature>
<dbReference type="GeneID" id="115752660"/>
<sequence length="685" mass="73315">MDAPFAARRPAPSVCTAASEPNFAPSQSVAAAVFRLLCPATKAGGVVSGSRDLAGAKVRVLEEPPSASSRDDRVVLISSTECTTASTNLAEPEGRHNPAPGSELGGGFSARANVGERVELSPAQRALVRAFEKIVLVERNKVDDGASSDPNHNSSPHESGSGRGFVACRMLARSDQVDRQVLERIESIRHESGASVTVLPLDHPSFASSRDELIEITGNFSAVKKALLSVSSCLQENPRADLANSGATTAKVSGGLPSSTSSHMDPFPKEGHPFGRHAADHLSMGYPPFSGPEVIGANRRMVVEEEVVFKLLCQREKVGSVIGKGGSVVRAMQNETGAFIKVADGSPDSDEKVIIISARENSEQIRSAAQDAVMRVHHKITEIGFEPGVAVIARLLVPSQQIGFLVGKGGFFINELKRATGAGIRVFVREHSPKFDSHYHDVVQVVGNLHAVQDALFHITGRIRETIFSMKSPRSNFAAPPHLPPFNEMPPPFSRPRHNPQSPGRYPHSPGRYPHPHGMDRPIPGPPPFDLQPPFPHGVDRSFPPREHIPHPYGGDRPAYGPPFDRPPSPRMWTPQGFSGSHPRGMPEFGSGRPPGSWPFGSGNPGPMLTSTSVEIVIPQNLLGHVHGEDDSNLNQIRQISGAMVDIHDQKQGASEGVVVVSGTGDQVRAAQSLVHAFILCGQTS</sequence>
<feature type="region of interest" description="Disordered" evidence="3">
    <location>
        <begin position="85"/>
        <end position="108"/>
    </location>
</feature>
<evidence type="ECO:0000313" key="6">
    <source>
        <dbReference type="RefSeq" id="XP_030546791.2"/>
    </source>
</evidence>
<dbReference type="AlphaFoldDB" id="A0A8B8QI36"/>
<gene>
    <name evidence="6" type="primary">LOC115752660</name>
</gene>